<proteinExistence type="evidence at transcript level"/>
<name>A0A0C9RY43_AMBAM</name>
<feature type="non-terminal residue" evidence="2">
    <location>
        <position position="236"/>
    </location>
</feature>
<keyword evidence="1" id="KW-0732">Signal</keyword>
<accession>A0A0C9RY43</accession>
<dbReference type="AlphaFoldDB" id="A0A0C9RY43"/>
<feature type="signal peptide" evidence="1">
    <location>
        <begin position="1"/>
        <end position="19"/>
    </location>
</feature>
<dbReference type="EMBL" id="GBZX01000144">
    <property type="protein sequence ID" value="JAG92596.1"/>
    <property type="molecule type" value="mRNA"/>
</dbReference>
<organism evidence="2">
    <name type="scientific">Amblyomma americanum</name>
    <name type="common">Lone star tick</name>
    <dbReference type="NCBI Taxonomy" id="6943"/>
    <lineage>
        <taxon>Eukaryota</taxon>
        <taxon>Metazoa</taxon>
        <taxon>Ecdysozoa</taxon>
        <taxon>Arthropoda</taxon>
        <taxon>Chelicerata</taxon>
        <taxon>Arachnida</taxon>
        <taxon>Acari</taxon>
        <taxon>Parasitiformes</taxon>
        <taxon>Ixodida</taxon>
        <taxon>Ixodoidea</taxon>
        <taxon>Ixodidae</taxon>
        <taxon>Amblyomminae</taxon>
        <taxon>Amblyomma</taxon>
    </lineage>
</organism>
<feature type="chain" id="PRO_5002202421" evidence="1">
    <location>
        <begin position="20"/>
        <end position="236"/>
    </location>
</feature>
<sequence>MSLSLVGTLLLFLFISFSCVPCGKVGGEDAFSSPTPERIPVRFKEQQYAVGLVAGHHLHELVEVDRAAAVSVDLGDHLVQLVLGERVVQGTQDLAQVGHVDVAVALLVVEAEGLAELLLHGLGVLLHQEPSGQRHELLKLQLARAVLVNLGDEVFQVLVLKRLSQRAQDRRHHVGVHVALLVAIEHVERLAQHLHLLFRQVIHVDSRRATTANPCNAARTHRSRFVPRKNRAAAWA</sequence>
<protein>
    <submittedName>
        <fullName evidence="2">Putative secreted protein</fullName>
    </submittedName>
</protein>
<evidence type="ECO:0000256" key="1">
    <source>
        <dbReference type="SAM" id="SignalP"/>
    </source>
</evidence>
<reference evidence="2" key="1">
    <citation type="journal article" date="2015" name="PLoS ONE">
        <title>An Insight into the Sialome of the Lone Star Tick, Amblyomma americanum, with a Glimpse on Its Time Dependent Gene Expression.</title>
        <authorList>
            <person name="Karim S."/>
            <person name="Ribeiro J.M."/>
        </authorList>
    </citation>
    <scope>NUCLEOTIDE SEQUENCE</scope>
    <source>
        <tissue evidence="2">Salivary gland</tissue>
    </source>
</reference>
<evidence type="ECO:0000313" key="2">
    <source>
        <dbReference type="EMBL" id="JAG92596.1"/>
    </source>
</evidence>